<dbReference type="Pfam" id="PF00059">
    <property type="entry name" value="Lectin_C"/>
    <property type="match status" value="1"/>
</dbReference>
<keyword evidence="4" id="KW-1015">Disulfide bond</keyword>
<protein>
    <submittedName>
        <fullName evidence="7">Regenerating family member 4</fullName>
    </submittedName>
    <submittedName>
        <fullName evidence="9">Regenerating islet-derived protein 4</fullName>
    </submittedName>
</protein>
<dbReference type="CTD" id="83998"/>
<dbReference type="SUPFAM" id="SSF56436">
    <property type="entry name" value="C-type lectin-like"/>
    <property type="match status" value="1"/>
</dbReference>
<reference evidence="7" key="2">
    <citation type="submission" date="2020-05" db="UniProtKB">
        <authorList>
            <consortium name="Ensembl"/>
        </authorList>
    </citation>
    <scope>IDENTIFICATION</scope>
</reference>
<evidence type="ECO:0000256" key="5">
    <source>
        <dbReference type="SAM" id="SignalP"/>
    </source>
</evidence>
<evidence type="ECO:0000313" key="9">
    <source>
        <dbReference type="RefSeq" id="XP_004916045.2"/>
    </source>
</evidence>
<dbReference type="InterPro" id="IPR016187">
    <property type="entry name" value="CTDL_fold"/>
</dbReference>
<dbReference type="OrthoDB" id="441660at2759"/>
<dbReference type="GeneID" id="100485485"/>
<dbReference type="SMART" id="SM00034">
    <property type="entry name" value="CLECT"/>
    <property type="match status" value="1"/>
</dbReference>
<comment type="subcellular location">
    <subcellularLocation>
        <location evidence="1">Secreted</location>
    </subcellularLocation>
</comment>
<dbReference type="Proteomes" id="UP000008143">
    <property type="component" value="Chromosome 3"/>
</dbReference>
<evidence type="ECO:0000256" key="1">
    <source>
        <dbReference type="ARBA" id="ARBA00004613"/>
    </source>
</evidence>
<keyword evidence="8" id="KW-1185">Reference proteome</keyword>
<evidence type="ECO:0000313" key="10">
    <source>
        <dbReference type="Xenbase" id="XB-GENE-952114"/>
    </source>
</evidence>
<dbReference type="PRINTS" id="PR01504">
    <property type="entry name" value="PNCREATITSAP"/>
</dbReference>
<keyword evidence="3" id="KW-0430">Lectin</keyword>
<accession>A0A6I8PQ14</accession>
<reference evidence="7" key="1">
    <citation type="journal article" date="2010" name="Science">
        <title>The genome of the Western clawed frog Xenopus tropicalis.</title>
        <authorList>
            <person name="Hellsten U."/>
            <person name="Harland R.M."/>
            <person name="Gilchrist M.J."/>
            <person name="Hendrix D."/>
            <person name="Jurka J."/>
            <person name="Kapitonov V."/>
            <person name="Ovcharenko I."/>
            <person name="Putnam N.H."/>
            <person name="Shu S."/>
            <person name="Taher L."/>
            <person name="Blitz I.L."/>
            <person name="Blumberg B."/>
            <person name="Dichmann D.S."/>
            <person name="Dubchak I."/>
            <person name="Amaya E."/>
            <person name="Detter J.C."/>
            <person name="Fletcher R."/>
            <person name="Gerhard D.S."/>
            <person name="Goodstein D."/>
            <person name="Graves T."/>
            <person name="Grigoriev I.V."/>
            <person name="Grimwood J."/>
            <person name="Kawashima T."/>
            <person name="Lindquist E."/>
            <person name="Lucas S.M."/>
            <person name="Mead P.E."/>
            <person name="Mitros T."/>
            <person name="Ogino H."/>
            <person name="Ohta Y."/>
            <person name="Poliakov A.V."/>
            <person name="Pollet N."/>
            <person name="Robert J."/>
            <person name="Salamov A."/>
            <person name="Sater A.K."/>
            <person name="Schmutz J."/>
            <person name="Terry A."/>
            <person name="Vize P.D."/>
            <person name="Warren W.C."/>
            <person name="Wells D."/>
            <person name="Wills A."/>
            <person name="Wilson R.K."/>
            <person name="Zimmerman L.B."/>
            <person name="Zorn A.M."/>
            <person name="Grainger R."/>
            <person name="Grammer T."/>
            <person name="Khokha M.K."/>
            <person name="Richardson P.M."/>
            <person name="Rokhsar D.S."/>
        </authorList>
    </citation>
    <scope>NUCLEOTIDE SEQUENCE [LARGE SCALE GENOMIC DNA]</scope>
    <source>
        <strain evidence="7">Nigerian</strain>
    </source>
</reference>
<keyword evidence="2" id="KW-0964">Secreted</keyword>
<dbReference type="CDD" id="cd03594">
    <property type="entry name" value="CLECT_REG-1_like"/>
    <property type="match status" value="1"/>
</dbReference>
<dbReference type="KEGG" id="xtr:100485485"/>
<evidence type="ECO:0000256" key="3">
    <source>
        <dbReference type="ARBA" id="ARBA00022734"/>
    </source>
</evidence>
<dbReference type="Bgee" id="ENSXETG00000033383">
    <property type="expression patterns" value="Expressed in heart and 3 other cell types or tissues"/>
</dbReference>
<organism evidence="7">
    <name type="scientific">Xenopus tropicalis</name>
    <name type="common">Western clawed frog</name>
    <name type="synonym">Silurana tropicalis</name>
    <dbReference type="NCBI Taxonomy" id="8364"/>
    <lineage>
        <taxon>Eukaryota</taxon>
        <taxon>Metazoa</taxon>
        <taxon>Chordata</taxon>
        <taxon>Craniata</taxon>
        <taxon>Vertebrata</taxon>
        <taxon>Euteleostomi</taxon>
        <taxon>Amphibia</taxon>
        <taxon>Batrachia</taxon>
        <taxon>Anura</taxon>
        <taxon>Pipoidea</taxon>
        <taxon>Pipidae</taxon>
        <taxon>Xenopodinae</taxon>
        <taxon>Xenopus</taxon>
        <taxon>Silurana</taxon>
    </lineage>
</organism>
<dbReference type="Gene3D" id="3.10.100.10">
    <property type="entry name" value="Mannose-Binding Protein A, subunit A"/>
    <property type="match status" value="1"/>
</dbReference>
<name>A0A6I8PQ14_XENTR</name>
<dbReference type="Ensembl" id="ENSXETT00000064127">
    <property type="protein sequence ID" value="ENSXETP00000061682"/>
    <property type="gene ID" value="ENSXETG00000033383"/>
</dbReference>
<dbReference type="PANTHER" id="PTHR22803">
    <property type="entry name" value="MANNOSE, PHOSPHOLIPASE, LECTIN RECEPTOR RELATED"/>
    <property type="match status" value="1"/>
</dbReference>
<dbReference type="InterPro" id="IPR001304">
    <property type="entry name" value="C-type_lectin-like"/>
</dbReference>
<keyword evidence="5" id="KW-0732">Signal</keyword>
<reference evidence="9" key="3">
    <citation type="submission" date="2025-04" db="UniProtKB">
        <authorList>
            <consortium name="RefSeq"/>
        </authorList>
    </citation>
    <scope>IDENTIFICATION</scope>
    <source>
        <strain evidence="9">Nigerian</strain>
        <tissue evidence="9">Liver and blood</tissue>
    </source>
</reference>
<gene>
    <name evidence="7 9 10" type="primary">reg4</name>
</gene>
<evidence type="ECO:0000256" key="2">
    <source>
        <dbReference type="ARBA" id="ARBA00022525"/>
    </source>
</evidence>
<evidence type="ECO:0000313" key="8">
    <source>
        <dbReference type="Proteomes" id="UP000008143"/>
    </source>
</evidence>
<feature type="domain" description="C-type lectin" evidence="6">
    <location>
        <begin position="37"/>
        <end position="158"/>
    </location>
</feature>
<sequence length="161" mass="18421">MSVTSSSLVVLLGCVILGVSLSDAAPRSSCPYGWFYYKSHCYGYFRFKLSWSEAEFECVSYGHGAHLASILDNAEADIIASHVSAYQVNGDVWIGLHDPEQNRRWKWNDGSMYNYRNWKNGEPNNVNNEEYCGELAVETRFEKWNDAPCNIQNHFVCKFKP</sequence>
<dbReference type="PROSITE" id="PS50041">
    <property type="entry name" value="C_TYPE_LECTIN_2"/>
    <property type="match status" value="1"/>
</dbReference>
<dbReference type="InterPro" id="IPR050111">
    <property type="entry name" value="C-type_lectin/snaclec_domain"/>
</dbReference>
<dbReference type="GO" id="GO:0005576">
    <property type="term" value="C:extracellular region"/>
    <property type="evidence" value="ECO:0007669"/>
    <property type="project" value="UniProtKB-SubCell"/>
</dbReference>
<dbReference type="PROSITE" id="PS00615">
    <property type="entry name" value="C_TYPE_LECTIN_1"/>
    <property type="match status" value="1"/>
</dbReference>
<dbReference type="GO" id="GO:0030246">
    <property type="term" value="F:carbohydrate binding"/>
    <property type="evidence" value="ECO:0007669"/>
    <property type="project" value="UniProtKB-KW"/>
</dbReference>
<proteinExistence type="predicted"/>
<dbReference type="GO" id="GO:0038023">
    <property type="term" value="F:signaling receptor activity"/>
    <property type="evidence" value="ECO:0000318"/>
    <property type="project" value="GO_Central"/>
</dbReference>
<evidence type="ECO:0000313" key="7">
    <source>
        <dbReference type="Ensembl" id="ENSXETP00000061682"/>
    </source>
</evidence>
<dbReference type="RefSeq" id="XP_004916045.2">
    <property type="nucleotide sequence ID" value="XM_004915988.3"/>
</dbReference>
<dbReference type="AlphaFoldDB" id="A0A6I8PQ14"/>
<evidence type="ECO:0000256" key="4">
    <source>
        <dbReference type="ARBA" id="ARBA00023157"/>
    </source>
</evidence>
<feature type="signal peptide" evidence="5">
    <location>
        <begin position="1"/>
        <end position="24"/>
    </location>
</feature>
<dbReference type="AGR" id="Xenbase:XB-GENE-952114"/>
<dbReference type="InterPro" id="IPR018378">
    <property type="entry name" value="C-type_lectin_CS"/>
</dbReference>
<feature type="chain" id="PRO_5044633722" evidence="5">
    <location>
        <begin position="25"/>
        <end position="161"/>
    </location>
</feature>
<dbReference type="OMA" id="CYYFMED"/>
<dbReference type="Xenbase" id="XB-GENE-952114">
    <property type="gene designation" value="reg4"/>
</dbReference>
<dbReference type="InterPro" id="IPR016186">
    <property type="entry name" value="C-type_lectin-like/link_sf"/>
</dbReference>
<dbReference type="GeneTree" id="ENSGT00940000161011"/>
<evidence type="ECO:0000259" key="6">
    <source>
        <dbReference type="PROSITE" id="PS50041"/>
    </source>
</evidence>
<dbReference type="FunFam" id="3.10.100.10:FF:000015">
    <property type="entry name" value="C-type lectin Cal"/>
    <property type="match status" value="1"/>
</dbReference>